<dbReference type="PANTHER" id="PTHR36835">
    <property type="entry name" value="CYTOCHROME BO(3) UBIQUINOL OXIDASE SUBUNIT 4"/>
    <property type="match status" value="1"/>
</dbReference>
<keyword evidence="5" id="KW-0813">Transport</keyword>
<comment type="subcellular location">
    <subcellularLocation>
        <location evidence="1">Cell membrane</location>
        <topology evidence="1">Multi-pass membrane protein</topology>
    </subcellularLocation>
</comment>
<dbReference type="InterPro" id="IPR014210">
    <property type="entry name" value="Cyt_o_ubiqinol_oxidase_su4"/>
</dbReference>
<dbReference type="EMBL" id="PYOY01000001">
    <property type="protein sequence ID" value="PSX09707.1"/>
    <property type="molecule type" value="Genomic_DNA"/>
</dbReference>
<dbReference type="Proteomes" id="UP000241440">
    <property type="component" value="Unassembled WGS sequence"/>
</dbReference>
<accession>A0A0D8QUG3</accession>
<keyword evidence="22" id="KW-1185">Reference proteome</keyword>
<evidence type="ECO:0000256" key="12">
    <source>
        <dbReference type="ARBA" id="ARBA00025694"/>
    </source>
</evidence>
<gene>
    <name evidence="19" type="primary">cyoD</name>
    <name evidence="18" type="ORF">BTO08_07135</name>
    <name evidence="20" type="ORF">C0W27_02180</name>
    <name evidence="19" type="ORF">C0W41_02640</name>
</gene>
<keyword evidence="7 17" id="KW-0812">Transmembrane</keyword>
<dbReference type="InterPro" id="IPR050968">
    <property type="entry name" value="Cytochrome_c_oxidase_bac_sub4"/>
</dbReference>
<evidence type="ECO:0000256" key="2">
    <source>
        <dbReference type="ARBA" id="ARBA00008079"/>
    </source>
</evidence>
<comment type="caution">
    <text evidence="18">The sequence shown here is derived from an EMBL/GenBank/DDBJ whole genome shotgun (WGS) entry which is preliminary data.</text>
</comment>
<evidence type="ECO:0000313" key="22">
    <source>
        <dbReference type="Proteomes" id="UP000240989"/>
    </source>
</evidence>
<evidence type="ECO:0000256" key="17">
    <source>
        <dbReference type="SAM" id="Phobius"/>
    </source>
</evidence>
<evidence type="ECO:0000256" key="6">
    <source>
        <dbReference type="ARBA" id="ARBA00022475"/>
    </source>
</evidence>
<evidence type="ECO:0000313" key="18">
    <source>
        <dbReference type="EMBL" id="PQJ67189.1"/>
    </source>
</evidence>
<dbReference type="AlphaFoldDB" id="A0A0D8QUG3"/>
<sequence length="112" mass="12193">MANSSEHGQGGQAHGSVKEYLNGLILSIILTVVPFVMVMAGIGSKPLIIGVIMVFAVAQIFVQLVYFLHMNTSSKQMWNTSSAVFVVVIVAIILIGSLWIMEHLNHNMLMGH</sequence>
<dbReference type="GO" id="GO:0009486">
    <property type="term" value="F:cytochrome bo3 ubiquinol oxidase activity"/>
    <property type="evidence" value="ECO:0007669"/>
    <property type="project" value="InterPro"/>
</dbReference>
<reference evidence="18 21" key="1">
    <citation type="submission" date="2016-12" db="EMBL/GenBank/DDBJ databases">
        <title>Diversity of luminous bacteria.</title>
        <authorList>
            <person name="Yoshizawa S."/>
            <person name="Kogure K."/>
        </authorList>
    </citation>
    <scope>NUCLEOTIDE SEQUENCE [LARGE SCALE GENOMIC DNA]</scope>
    <source>
        <strain evidence="18 21">LC1-200</strain>
    </source>
</reference>
<dbReference type="OrthoDB" id="2375888at2"/>
<keyword evidence="9 17" id="KW-1133">Transmembrane helix</keyword>
<dbReference type="GO" id="GO:0005886">
    <property type="term" value="C:plasma membrane"/>
    <property type="evidence" value="ECO:0007669"/>
    <property type="project" value="UniProtKB-SubCell"/>
</dbReference>
<keyword evidence="11 17" id="KW-0472">Membrane</keyword>
<evidence type="ECO:0000256" key="11">
    <source>
        <dbReference type="ARBA" id="ARBA00023136"/>
    </source>
</evidence>
<dbReference type="Proteomes" id="UP000240989">
    <property type="component" value="Unassembled WGS sequence"/>
</dbReference>
<evidence type="ECO:0000313" key="21">
    <source>
        <dbReference type="Proteomes" id="UP000238730"/>
    </source>
</evidence>
<comment type="subunit">
    <text evidence="3">Heterooctamer of two A chains, two B chains, two C chains and two D chains.</text>
</comment>
<comment type="similarity">
    <text evidence="2">Belongs to the cytochrome c oxidase bacterial subunit 4 family.</text>
</comment>
<dbReference type="PANTHER" id="PTHR36835:SF1">
    <property type="entry name" value="CYTOCHROME BO(3) UBIQUINOL OXIDASE SUBUNIT 4"/>
    <property type="match status" value="1"/>
</dbReference>
<name>A0A0D8QUG3_PHOAN</name>
<dbReference type="GO" id="GO:0019646">
    <property type="term" value="P:aerobic electron transport chain"/>
    <property type="evidence" value="ECO:0007669"/>
    <property type="project" value="TreeGrafter"/>
</dbReference>
<evidence type="ECO:0000256" key="16">
    <source>
        <dbReference type="ARBA" id="ARBA00032185"/>
    </source>
</evidence>
<dbReference type="InterPro" id="IPR005171">
    <property type="entry name" value="Cyt_c_oxidase_su4_prok"/>
</dbReference>
<dbReference type="EMBL" id="PYOU01000001">
    <property type="protein sequence ID" value="PSX12837.1"/>
    <property type="molecule type" value="Genomic_DNA"/>
</dbReference>
<evidence type="ECO:0000256" key="13">
    <source>
        <dbReference type="ARBA" id="ARBA00030071"/>
    </source>
</evidence>
<evidence type="ECO:0000256" key="7">
    <source>
        <dbReference type="ARBA" id="ARBA00022692"/>
    </source>
</evidence>
<protein>
    <recommendedName>
        <fullName evidence="4">Cytochrome bo(3) ubiquinol oxidase subunit 4</fullName>
    </recommendedName>
    <alternativeName>
        <fullName evidence="16">Cytochrome o ubiquinol oxidase subunit 4</fullName>
    </alternativeName>
    <alternativeName>
        <fullName evidence="13">Oxidase bo(3) subunit 4</fullName>
    </alternativeName>
    <alternativeName>
        <fullName evidence="14">Ubiquinol oxidase polypeptide IV</fullName>
    </alternativeName>
    <alternativeName>
        <fullName evidence="15">Ubiquinol oxidase subunit 4</fullName>
    </alternativeName>
</protein>
<evidence type="ECO:0000256" key="9">
    <source>
        <dbReference type="ARBA" id="ARBA00022989"/>
    </source>
</evidence>
<keyword evidence="6" id="KW-1003">Cell membrane</keyword>
<evidence type="ECO:0000256" key="3">
    <source>
        <dbReference type="ARBA" id="ARBA00011700"/>
    </source>
</evidence>
<proteinExistence type="inferred from homology"/>
<organism evidence="18 21">
    <name type="scientific">Photobacterium angustum</name>
    <dbReference type="NCBI Taxonomy" id="661"/>
    <lineage>
        <taxon>Bacteria</taxon>
        <taxon>Pseudomonadati</taxon>
        <taxon>Pseudomonadota</taxon>
        <taxon>Gammaproteobacteria</taxon>
        <taxon>Vibrionales</taxon>
        <taxon>Vibrionaceae</taxon>
        <taxon>Photobacterium</taxon>
    </lineage>
</organism>
<evidence type="ECO:0000256" key="4">
    <source>
        <dbReference type="ARBA" id="ARBA00014689"/>
    </source>
</evidence>
<dbReference type="Proteomes" id="UP000238730">
    <property type="component" value="Unassembled WGS sequence"/>
</dbReference>
<dbReference type="GO" id="GO:0015078">
    <property type="term" value="F:proton transmembrane transporter activity"/>
    <property type="evidence" value="ECO:0007669"/>
    <property type="project" value="TreeGrafter"/>
</dbReference>
<dbReference type="Pfam" id="PF03626">
    <property type="entry name" value="COX4_pro"/>
    <property type="match status" value="1"/>
</dbReference>
<keyword evidence="8" id="KW-0249">Electron transport</keyword>
<evidence type="ECO:0000313" key="23">
    <source>
        <dbReference type="Proteomes" id="UP000241440"/>
    </source>
</evidence>
<feature type="transmembrane region" description="Helical" evidence="17">
    <location>
        <begin position="20"/>
        <end position="40"/>
    </location>
</feature>
<comment type="function">
    <text evidence="12">Cytochrome bo(3) ubiquinol terminal oxidase is the component of the aerobic respiratory chain of E.coli that predominates when cells are grown at high aeration. Has proton pump activity across the membrane in addition to electron transfer, pumping 2 protons/electron.</text>
</comment>
<evidence type="ECO:0000256" key="1">
    <source>
        <dbReference type="ARBA" id="ARBA00004651"/>
    </source>
</evidence>
<dbReference type="NCBIfam" id="TIGR02847">
    <property type="entry name" value="CyoD"/>
    <property type="match status" value="1"/>
</dbReference>
<evidence type="ECO:0000313" key="19">
    <source>
        <dbReference type="EMBL" id="PSX09707.1"/>
    </source>
</evidence>
<evidence type="ECO:0000256" key="14">
    <source>
        <dbReference type="ARBA" id="ARBA00030211"/>
    </source>
</evidence>
<dbReference type="RefSeq" id="WP_005367198.1">
    <property type="nucleotide sequence ID" value="NZ_JAKJTG010000009.1"/>
</dbReference>
<evidence type="ECO:0000256" key="15">
    <source>
        <dbReference type="ARBA" id="ARBA00031887"/>
    </source>
</evidence>
<feature type="transmembrane region" description="Helical" evidence="17">
    <location>
        <begin position="80"/>
        <end position="100"/>
    </location>
</feature>
<dbReference type="GO" id="GO:0009319">
    <property type="term" value="C:cytochrome o ubiquinol oxidase complex"/>
    <property type="evidence" value="ECO:0007669"/>
    <property type="project" value="TreeGrafter"/>
</dbReference>
<dbReference type="GeneID" id="61228018"/>
<dbReference type="GO" id="GO:0015990">
    <property type="term" value="P:electron transport coupled proton transport"/>
    <property type="evidence" value="ECO:0007669"/>
    <property type="project" value="InterPro"/>
</dbReference>
<evidence type="ECO:0000313" key="20">
    <source>
        <dbReference type="EMBL" id="PSX12837.1"/>
    </source>
</evidence>
<evidence type="ECO:0000256" key="8">
    <source>
        <dbReference type="ARBA" id="ARBA00022982"/>
    </source>
</evidence>
<reference evidence="22 23" key="2">
    <citation type="submission" date="2018-01" db="EMBL/GenBank/DDBJ databases">
        <title>Whole genome sequencing of Histamine producing bacteria.</title>
        <authorList>
            <person name="Butler K."/>
        </authorList>
    </citation>
    <scope>NUCLEOTIDE SEQUENCE [LARGE SCALE GENOMIC DNA]</scope>
    <source>
        <strain evidence="19 23">A2-1</strain>
        <strain evidence="20 22">A6-1</strain>
    </source>
</reference>
<dbReference type="EMBL" id="MSCJ01000001">
    <property type="protein sequence ID" value="PQJ67189.1"/>
    <property type="molecule type" value="Genomic_DNA"/>
</dbReference>
<feature type="transmembrane region" description="Helical" evidence="17">
    <location>
        <begin position="47"/>
        <end position="68"/>
    </location>
</feature>
<keyword evidence="10" id="KW-0560">Oxidoreductase</keyword>
<evidence type="ECO:0000256" key="5">
    <source>
        <dbReference type="ARBA" id="ARBA00022448"/>
    </source>
</evidence>
<evidence type="ECO:0000256" key="10">
    <source>
        <dbReference type="ARBA" id="ARBA00023002"/>
    </source>
</evidence>